<comment type="caution">
    <text evidence="1">The sequence shown here is derived from an EMBL/GenBank/DDBJ whole genome shotgun (WGS) entry which is preliminary data.</text>
</comment>
<accession>A0A8S4S4Y5</accession>
<sequence length="243" mass="27380">MAESLGDLYTMLNDLSRVYQQVGLRMNMSKAKIISNVHVPLHPVIDLYLGHKIQLVPEDPKCLEQCVLPVMTHKSSLSQSWSLTFGLIRRLTVTQRAMERAMLGVSLIKSEIRSSVLKLQVKSNVVLLTFSRMPIRTKTMLFTTDHITNGRWGPKVLESLERPGNSSVENRKDIVIKVVKSMHSKCGAGGDCCGFHGQLNLSILEEQKVKEIIVYCTDTNPLDILLGTNTYWNDSLSRVKWKA</sequence>
<dbReference type="EMBL" id="CAKXAJ010025876">
    <property type="protein sequence ID" value="CAH2244940.1"/>
    <property type="molecule type" value="Genomic_DNA"/>
</dbReference>
<keyword evidence="2" id="KW-1185">Reference proteome</keyword>
<proteinExistence type="predicted"/>
<reference evidence="1" key="1">
    <citation type="submission" date="2022-03" db="EMBL/GenBank/DDBJ databases">
        <authorList>
            <person name="Lindestad O."/>
        </authorList>
    </citation>
    <scope>NUCLEOTIDE SEQUENCE</scope>
</reference>
<dbReference type="AlphaFoldDB" id="A0A8S4S4Y5"/>
<evidence type="ECO:0000313" key="2">
    <source>
        <dbReference type="Proteomes" id="UP000838756"/>
    </source>
</evidence>
<dbReference type="Proteomes" id="UP000838756">
    <property type="component" value="Unassembled WGS sequence"/>
</dbReference>
<dbReference type="OrthoDB" id="407509at2759"/>
<name>A0A8S4S4Y5_9NEOP</name>
<gene>
    <name evidence="1" type="primary">jg7847</name>
    <name evidence="1" type="ORF">PAEG_LOCUS20839</name>
</gene>
<protein>
    <submittedName>
        <fullName evidence="1">Jg7847 protein</fullName>
    </submittedName>
</protein>
<organism evidence="1 2">
    <name type="scientific">Pararge aegeria aegeria</name>
    <dbReference type="NCBI Taxonomy" id="348720"/>
    <lineage>
        <taxon>Eukaryota</taxon>
        <taxon>Metazoa</taxon>
        <taxon>Ecdysozoa</taxon>
        <taxon>Arthropoda</taxon>
        <taxon>Hexapoda</taxon>
        <taxon>Insecta</taxon>
        <taxon>Pterygota</taxon>
        <taxon>Neoptera</taxon>
        <taxon>Endopterygota</taxon>
        <taxon>Lepidoptera</taxon>
        <taxon>Glossata</taxon>
        <taxon>Ditrysia</taxon>
        <taxon>Papilionoidea</taxon>
        <taxon>Nymphalidae</taxon>
        <taxon>Satyrinae</taxon>
        <taxon>Satyrini</taxon>
        <taxon>Parargina</taxon>
        <taxon>Pararge</taxon>
    </lineage>
</organism>
<evidence type="ECO:0000313" key="1">
    <source>
        <dbReference type="EMBL" id="CAH2244940.1"/>
    </source>
</evidence>